<organism evidence="3 4">
    <name type="scientific">Blumeria graminis f. sp. triticale</name>
    <dbReference type="NCBI Taxonomy" id="1689686"/>
    <lineage>
        <taxon>Eukaryota</taxon>
        <taxon>Fungi</taxon>
        <taxon>Dikarya</taxon>
        <taxon>Ascomycota</taxon>
        <taxon>Pezizomycotina</taxon>
        <taxon>Leotiomycetes</taxon>
        <taxon>Erysiphales</taxon>
        <taxon>Erysiphaceae</taxon>
        <taxon>Blumeria</taxon>
    </lineage>
</organism>
<dbReference type="EMBL" id="CAJHIT010000002">
    <property type="protein sequence ID" value="CAD6499290.1"/>
    <property type="molecule type" value="Genomic_DNA"/>
</dbReference>
<evidence type="ECO:0000256" key="1">
    <source>
        <dbReference type="SAM" id="MobiDB-lite"/>
    </source>
</evidence>
<protein>
    <submittedName>
        <fullName evidence="3">BgTH12-03410</fullName>
    </submittedName>
</protein>
<sequence>MKFLYSASLMSLFTLALSKCKYVCPGGYEITEEKLLVVTDKVDRNPKKKHDTIWKTETSIHVMFDLEKTKINNTEYLITGQIYTPKNITWLYETEIETGKKSYCDIIEVNEEDELSYDESFEAELSDDESEEKDLSDDEFEEKDLSDDESEEDLSELKSKTN</sequence>
<feature type="chain" id="PRO_5040869726" evidence="2">
    <location>
        <begin position="19"/>
        <end position="162"/>
    </location>
</feature>
<dbReference type="Proteomes" id="UP000683417">
    <property type="component" value="Unassembled WGS sequence"/>
</dbReference>
<evidence type="ECO:0000313" key="3">
    <source>
        <dbReference type="EMBL" id="CAD6499290.1"/>
    </source>
</evidence>
<feature type="region of interest" description="Disordered" evidence="1">
    <location>
        <begin position="114"/>
        <end position="162"/>
    </location>
</feature>
<accession>A0A9W4D0Y0</accession>
<comment type="caution">
    <text evidence="3">The sequence shown here is derived from an EMBL/GenBank/DDBJ whole genome shotgun (WGS) entry which is preliminary data.</text>
</comment>
<keyword evidence="2" id="KW-0732">Signal</keyword>
<feature type="compositionally biased region" description="Acidic residues" evidence="1">
    <location>
        <begin position="114"/>
        <end position="154"/>
    </location>
</feature>
<proteinExistence type="predicted"/>
<reference evidence="3" key="1">
    <citation type="submission" date="2020-10" db="EMBL/GenBank/DDBJ databases">
        <authorList>
            <person name="Muller C M."/>
        </authorList>
    </citation>
    <scope>NUCLEOTIDE SEQUENCE</scope>
    <source>
        <strain evidence="3">THUN-12</strain>
    </source>
</reference>
<evidence type="ECO:0000313" key="4">
    <source>
        <dbReference type="Proteomes" id="UP000683417"/>
    </source>
</evidence>
<dbReference type="AlphaFoldDB" id="A0A9W4D0Y0"/>
<name>A0A9W4D0Y0_BLUGR</name>
<feature type="signal peptide" evidence="2">
    <location>
        <begin position="1"/>
        <end position="18"/>
    </location>
</feature>
<gene>
    <name evidence="3" type="ORF">BGTH12_LOCUS648</name>
</gene>
<evidence type="ECO:0000256" key="2">
    <source>
        <dbReference type="SAM" id="SignalP"/>
    </source>
</evidence>